<evidence type="ECO:0000256" key="2">
    <source>
        <dbReference type="SAM" id="Coils"/>
    </source>
</evidence>
<protein>
    <submittedName>
        <fullName evidence="4">Chorismate mutase</fullName>
    </submittedName>
</protein>
<evidence type="ECO:0000313" key="4">
    <source>
        <dbReference type="EMBL" id="ADI74485.1"/>
    </source>
</evidence>
<dbReference type="PROSITE" id="PS51168">
    <property type="entry name" value="CHORISMATE_MUT_2"/>
    <property type="match status" value="1"/>
</dbReference>
<dbReference type="RefSeq" id="WP_013195050.1">
    <property type="nucleotide sequence ID" value="NC_014253.1"/>
</dbReference>
<evidence type="ECO:0000256" key="1">
    <source>
        <dbReference type="ARBA" id="ARBA00023235"/>
    </source>
</evidence>
<dbReference type="GO" id="GO:0004106">
    <property type="term" value="F:chorismate mutase activity"/>
    <property type="evidence" value="ECO:0007669"/>
    <property type="project" value="InterPro"/>
</dbReference>
<dbReference type="EMBL" id="CP002069">
    <property type="protein sequence ID" value="ADI74485.1"/>
    <property type="molecule type" value="Genomic_DNA"/>
</dbReference>
<keyword evidence="1" id="KW-0413">Isomerase</keyword>
<dbReference type="HOGENOM" id="CLU_131518_4_1_2"/>
<feature type="coiled-coil region" evidence="2">
    <location>
        <begin position="4"/>
        <end position="39"/>
    </location>
</feature>
<evidence type="ECO:0000259" key="3">
    <source>
        <dbReference type="PROSITE" id="PS51168"/>
    </source>
</evidence>
<dbReference type="InterPro" id="IPR051331">
    <property type="entry name" value="Chorismate_mutase-related"/>
</dbReference>
<keyword evidence="5" id="KW-1185">Reference proteome</keyword>
<dbReference type="SUPFAM" id="SSF48600">
    <property type="entry name" value="Chorismate mutase II"/>
    <property type="match status" value="1"/>
</dbReference>
<dbReference type="GeneID" id="9347287"/>
<dbReference type="NCBIfam" id="TIGR01791">
    <property type="entry name" value="CM_archaeal"/>
    <property type="match status" value="1"/>
</dbReference>
<reference evidence="4 5" key="1">
    <citation type="submission" date="2010-06" db="EMBL/GenBank/DDBJ databases">
        <title>Complete sequence chromosome of Methanohalobium evestigatum Z-7303.</title>
        <authorList>
            <consortium name="US DOE Joint Genome Institute"/>
            <person name="Lucas S."/>
            <person name="Copeland A."/>
            <person name="Lapidus A."/>
            <person name="Cheng J.-F."/>
            <person name="Bruce D."/>
            <person name="Goodwin L."/>
            <person name="Pitluck S."/>
            <person name="Saunders E."/>
            <person name="Detter J.C."/>
            <person name="Han C."/>
            <person name="Tapia R."/>
            <person name="Land M."/>
            <person name="Hauser L."/>
            <person name="Kyrpides N."/>
            <person name="Mikhailova N."/>
            <person name="Sieprawska-Lupa M."/>
            <person name="Whitman W.B."/>
            <person name="Anderson I."/>
            <person name="Woyke T."/>
        </authorList>
    </citation>
    <scope>NUCLEOTIDE SEQUENCE [LARGE SCALE GENOMIC DNA]</scope>
    <source>
        <strain evidence="5">ATCC BAA-1072 / DSM 3721 / NBRC 107634 / OCM 161 / Z-7303</strain>
    </source>
</reference>
<accession>D7EAW8</accession>
<dbReference type="KEGG" id="mev:Metev_1645"/>
<dbReference type="Gene3D" id="1.20.59.10">
    <property type="entry name" value="Chorismate mutase"/>
    <property type="match status" value="1"/>
</dbReference>
<dbReference type="AlphaFoldDB" id="D7EAW8"/>
<dbReference type="PANTHER" id="PTHR38041">
    <property type="entry name" value="CHORISMATE MUTASE"/>
    <property type="match status" value="1"/>
</dbReference>
<gene>
    <name evidence="4" type="ordered locus">Metev_1645</name>
</gene>
<dbReference type="PANTHER" id="PTHR38041:SF1">
    <property type="entry name" value="CHORISMATE MUTASE"/>
    <property type="match status" value="1"/>
</dbReference>
<keyword evidence="2" id="KW-0175">Coiled coil</keyword>
<dbReference type="GO" id="GO:0046417">
    <property type="term" value="P:chorismate metabolic process"/>
    <property type="evidence" value="ECO:0007669"/>
    <property type="project" value="InterPro"/>
</dbReference>
<dbReference type="OrthoDB" id="107004at2157"/>
<name>D7EAW8_METEZ</name>
<dbReference type="InterPro" id="IPR002701">
    <property type="entry name" value="CM_II_prokaryot"/>
</dbReference>
<sequence length="95" mass="10800">MTTIEETRAQIQQIDSEILALIKKRVDLAEKVLDAKRKENLSINDEEQNQVVINRAIDEATELNLDTAAIKEIYETLIQMSIDKQYELSGNGNLP</sequence>
<dbReference type="SMART" id="SM00830">
    <property type="entry name" value="CM_2"/>
    <property type="match status" value="1"/>
</dbReference>
<dbReference type="Proteomes" id="UP000000391">
    <property type="component" value="Chromosome"/>
</dbReference>
<dbReference type="InterPro" id="IPR036979">
    <property type="entry name" value="CM_dom_sf"/>
</dbReference>
<dbReference type="InterPro" id="IPR010950">
    <property type="entry name" value="Chorismate_mutase_arc"/>
</dbReference>
<dbReference type="InterPro" id="IPR036263">
    <property type="entry name" value="Chorismate_II_sf"/>
</dbReference>
<proteinExistence type="predicted"/>
<evidence type="ECO:0000313" key="5">
    <source>
        <dbReference type="Proteomes" id="UP000000391"/>
    </source>
</evidence>
<dbReference type="Pfam" id="PF01817">
    <property type="entry name" value="CM_2"/>
    <property type="match status" value="1"/>
</dbReference>
<dbReference type="STRING" id="644295.Metev_1645"/>
<dbReference type="GO" id="GO:0009697">
    <property type="term" value="P:salicylic acid biosynthetic process"/>
    <property type="evidence" value="ECO:0007669"/>
    <property type="project" value="TreeGrafter"/>
</dbReference>
<organism evidence="4 5">
    <name type="scientific">Methanohalobium evestigatum (strain ATCC BAA-1072 / DSM 3721 / NBRC 107634 / OCM 161 / Z-7303)</name>
    <dbReference type="NCBI Taxonomy" id="644295"/>
    <lineage>
        <taxon>Archaea</taxon>
        <taxon>Methanobacteriati</taxon>
        <taxon>Methanobacteriota</taxon>
        <taxon>Stenosarchaea group</taxon>
        <taxon>Methanomicrobia</taxon>
        <taxon>Methanosarcinales</taxon>
        <taxon>Methanosarcinaceae</taxon>
        <taxon>Methanohalobium</taxon>
    </lineage>
</organism>
<feature type="domain" description="Chorismate mutase" evidence="3">
    <location>
        <begin position="1"/>
        <end position="89"/>
    </location>
</feature>